<comment type="caution">
    <text evidence="1">The sequence shown here is derived from an EMBL/GenBank/DDBJ whole genome shotgun (WGS) entry which is preliminary data.</text>
</comment>
<sequence>MAEVEALYACALTESSETNEKQLFADLARAAAALSELAGDLAGDQVAPARVRVTEGAPSSSSSASPCSGRARIRRRIAGAEHTADWIIARLQGDSAA</sequence>
<dbReference type="Proteomes" id="UP000669179">
    <property type="component" value="Unassembled WGS sequence"/>
</dbReference>
<proteinExistence type="predicted"/>
<reference evidence="1" key="1">
    <citation type="submission" date="2021-03" db="EMBL/GenBank/DDBJ databases">
        <authorList>
            <person name="Kanchanasin P."/>
            <person name="Saeng-In P."/>
            <person name="Phongsopitanun W."/>
            <person name="Yuki M."/>
            <person name="Kudo T."/>
            <person name="Ohkuma M."/>
            <person name="Tanasupawat S."/>
        </authorList>
    </citation>
    <scope>NUCLEOTIDE SEQUENCE</scope>
    <source>
        <strain evidence="1">GKU 128</strain>
    </source>
</reference>
<evidence type="ECO:0000313" key="2">
    <source>
        <dbReference type="Proteomes" id="UP000669179"/>
    </source>
</evidence>
<dbReference type="EMBL" id="JAGEOJ010000020">
    <property type="protein sequence ID" value="MBO2453427.1"/>
    <property type="molecule type" value="Genomic_DNA"/>
</dbReference>
<protein>
    <submittedName>
        <fullName evidence="1">Uncharacterized protein</fullName>
    </submittedName>
</protein>
<dbReference type="AlphaFoldDB" id="A0A939TBD1"/>
<dbReference type="RefSeq" id="WP_208261446.1">
    <property type="nucleotide sequence ID" value="NZ_JAGEOJ010000020.1"/>
</dbReference>
<organism evidence="1 2">
    <name type="scientific">Actinomadura barringtoniae</name>
    <dbReference type="NCBI Taxonomy" id="1427535"/>
    <lineage>
        <taxon>Bacteria</taxon>
        <taxon>Bacillati</taxon>
        <taxon>Actinomycetota</taxon>
        <taxon>Actinomycetes</taxon>
        <taxon>Streptosporangiales</taxon>
        <taxon>Thermomonosporaceae</taxon>
        <taxon>Actinomadura</taxon>
    </lineage>
</organism>
<gene>
    <name evidence="1" type="ORF">J4573_40485</name>
</gene>
<evidence type="ECO:0000313" key="1">
    <source>
        <dbReference type="EMBL" id="MBO2453427.1"/>
    </source>
</evidence>
<name>A0A939TBD1_9ACTN</name>
<accession>A0A939TBD1</accession>
<keyword evidence="2" id="KW-1185">Reference proteome</keyword>